<evidence type="ECO:0000313" key="3">
    <source>
        <dbReference type="EMBL" id="MCE7001384.1"/>
    </source>
</evidence>
<feature type="transmembrane region" description="Helical" evidence="2">
    <location>
        <begin position="156"/>
        <end position="184"/>
    </location>
</feature>
<evidence type="ECO:0000256" key="1">
    <source>
        <dbReference type="SAM" id="MobiDB-lite"/>
    </source>
</evidence>
<reference evidence="3 4" key="1">
    <citation type="submission" date="2021-12" db="EMBL/GenBank/DDBJ databases">
        <title>Genome sequence of Kibdelosporangium philippinense ATCC 49844.</title>
        <authorList>
            <person name="Fedorov E.A."/>
            <person name="Omeragic M."/>
            <person name="Shalygina K.F."/>
            <person name="Maclea K.S."/>
        </authorList>
    </citation>
    <scope>NUCLEOTIDE SEQUENCE [LARGE SCALE GENOMIC DNA]</scope>
    <source>
        <strain evidence="3 4">ATCC 49844</strain>
    </source>
</reference>
<keyword evidence="4" id="KW-1185">Reference proteome</keyword>
<gene>
    <name evidence="3" type="ORF">LWC34_00795</name>
</gene>
<protein>
    <recommendedName>
        <fullName evidence="5">Integral membrane protein</fullName>
    </recommendedName>
</protein>
<feature type="transmembrane region" description="Helical" evidence="2">
    <location>
        <begin position="57"/>
        <end position="83"/>
    </location>
</feature>
<keyword evidence="2" id="KW-1133">Transmembrane helix</keyword>
<feature type="transmembrane region" description="Helical" evidence="2">
    <location>
        <begin position="122"/>
        <end position="144"/>
    </location>
</feature>
<accession>A0ABS8Z081</accession>
<dbReference type="Proteomes" id="UP001521150">
    <property type="component" value="Unassembled WGS sequence"/>
</dbReference>
<sequence length="197" mass="20668">MSNQYGQQPYPGNHSPVPGFETPQEQYGYPAGQPMYPPPYPMAYGPQPNGRPGSVTAAAVLGFVQAGITLLTTGLLFAALFASTSEQDYSALVFWSLATAQLVGLLLLTIGSVQLLSGKSRVLYLCGAALELAICAFYLVMVIGASVNAAALVSDYYAQGFAVGLSIFPVFFAIMPMVGLFLSAGSGTGDYLRSNGR</sequence>
<dbReference type="RefSeq" id="WP_233722452.1">
    <property type="nucleotide sequence ID" value="NZ_JAJVCN010000001.1"/>
</dbReference>
<comment type="caution">
    <text evidence="3">The sequence shown here is derived from an EMBL/GenBank/DDBJ whole genome shotgun (WGS) entry which is preliminary data.</text>
</comment>
<feature type="region of interest" description="Disordered" evidence="1">
    <location>
        <begin position="1"/>
        <end position="24"/>
    </location>
</feature>
<dbReference type="EMBL" id="JAJVCN010000001">
    <property type="protein sequence ID" value="MCE7001384.1"/>
    <property type="molecule type" value="Genomic_DNA"/>
</dbReference>
<evidence type="ECO:0008006" key="5">
    <source>
        <dbReference type="Google" id="ProtNLM"/>
    </source>
</evidence>
<keyword evidence="2" id="KW-0472">Membrane</keyword>
<name>A0ABS8Z081_9PSEU</name>
<evidence type="ECO:0000256" key="2">
    <source>
        <dbReference type="SAM" id="Phobius"/>
    </source>
</evidence>
<organism evidence="3 4">
    <name type="scientific">Kibdelosporangium philippinense</name>
    <dbReference type="NCBI Taxonomy" id="211113"/>
    <lineage>
        <taxon>Bacteria</taxon>
        <taxon>Bacillati</taxon>
        <taxon>Actinomycetota</taxon>
        <taxon>Actinomycetes</taxon>
        <taxon>Pseudonocardiales</taxon>
        <taxon>Pseudonocardiaceae</taxon>
        <taxon>Kibdelosporangium</taxon>
    </lineage>
</organism>
<evidence type="ECO:0000313" key="4">
    <source>
        <dbReference type="Proteomes" id="UP001521150"/>
    </source>
</evidence>
<feature type="transmembrane region" description="Helical" evidence="2">
    <location>
        <begin position="89"/>
        <end position="110"/>
    </location>
</feature>
<keyword evidence="2" id="KW-0812">Transmembrane</keyword>
<proteinExistence type="predicted"/>